<name>A0A291DEA9_9MICC</name>
<keyword evidence="1" id="KW-0678">Repressor</keyword>
<accession>A0A291DEA9</accession>
<evidence type="ECO:0000259" key="5">
    <source>
        <dbReference type="PROSITE" id="PS50937"/>
    </source>
</evidence>
<feature type="domain" description="HTH merR-type" evidence="5">
    <location>
        <begin position="13"/>
        <end position="82"/>
    </location>
</feature>
<dbReference type="Gene3D" id="1.10.490.50">
    <property type="entry name" value="Antibiotic binding domain of TipA-like multidrug resistance regulators"/>
    <property type="match status" value="1"/>
</dbReference>
<dbReference type="EMBL" id="CP023510">
    <property type="protein sequence ID" value="ATF62737.1"/>
    <property type="molecule type" value="Genomic_DNA"/>
</dbReference>
<dbReference type="Pfam" id="PF07739">
    <property type="entry name" value="TipAS"/>
    <property type="match status" value="1"/>
</dbReference>
<dbReference type="InterPro" id="IPR000551">
    <property type="entry name" value="MerR-type_HTH_dom"/>
</dbReference>
<reference evidence="7" key="1">
    <citation type="submission" date="2017-09" db="EMBL/GenBank/DDBJ databases">
        <title>FDA dAtabase for Regulatory Grade micrObial Sequences (FDA-ARGOS): Supporting development and validation of Infectious Disease Dx tests.</title>
        <authorList>
            <person name="Minogue T."/>
            <person name="Wolcott M."/>
            <person name="Wasieloski L."/>
            <person name="Aguilar W."/>
            <person name="Moore D."/>
            <person name="Tallon L."/>
            <person name="Sadzewicz L."/>
            <person name="Ott S."/>
            <person name="Zhao X."/>
            <person name="Nagaraj S."/>
            <person name="Vavikolanu K."/>
            <person name="Aluvathingal J."/>
            <person name="Nadendla S."/>
            <person name="Sichtig H."/>
        </authorList>
    </citation>
    <scope>NUCLEOTIDE SEQUENCE [LARGE SCALE GENOMIC DNA]</scope>
    <source>
        <strain evidence="7">FDAARGOS_369</strain>
    </source>
</reference>
<dbReference type="InterPro" id="IPR012925">
    <property type="entry name" value="TipAS_dom"/>
</dbReference>
<evidence type="ECO:0000256" key="4">
    <source>
        <dbReference type="ARBA" id="ARBA00023163"/>
    </source>
</evidence>
<dbReference type="InterPro" id="IPR036244">
    <property type="entry name" value="TipA-like_antibiotic-bd"/>
</dbReference>
<organism evidence="6 7">
    <name type="scientific">Rothia mucilaginosa</name>
    <dbReference type="NCBI Taxonomy" id="43675"/>
    <lineage>
        <taxon>Bacteria</taxon>
        <taxon>Bacillati</taxon>
        <taxon>Actinomycetota</taxon>
        <taxon>Actinomycetes</taxon>
        <taxon>Micrococcales</taxon>
        <taxon>Micrococcaceae</taxon>
        <taxon>Rothia</taxon>
    </lineage>
</organism>
<dbReference type="GO" id="GO:0003677">
    <property type="term" value="F:DNA binding"/>
    <property type="evidence" value="ECO:0007669"/>
    <property type="project" value="UniProtKB-KW"/>
</dbReference>
<dbReference type="PANTHER" id="PTHR30204:SF69">
    <property type="entry name" value="MERR-FAMILY TRANSCRIPTIONAL REGULATOR"/>
    <property type="match status" value="1"/>
</dbReference>
<evidence type="ECO:0000256" key="1">
    <source>
        <dbReference type="ARBA" id="ARBA00022491"/>
    </source>
</evidence>
<proteinExistence type="predicted"/>
<protein>
    <submittedName>
        <fullName evidence="6">MerR family transcriptional regulator</fullName>
    </submittedName>
</protein>
<evidence type="ECO:0000256" key="3">
    <source>
        <dbReference type="ARBA" id="ARBA00023125"/>
    </source>
</evidence>
<evidence type="ECO:0000313" key="7">
    <source>
        <dbReference type="Proteomes" id="UP000218628"/>
    </source>
</evidence>
<keyword evidence="2" id="KW-0805">Transcription regulation</keyword>
<dbReference type="SUPFAM" id="SSF89082">
    <property type="entry name" value="Antibiotic binding domain of TipA-like multidrug resistance regulators"/>
    <property type="match status" value="1"/>
</dbReference>
<dbReference type="PANTHER" id="PTHR30204">
    <property type="entry name" value="REDOX-CYCLING DRUG-SENSING TRANSCRIPTIONAL ACTIVATOR SOXR"/>
    <property type="match status" value="1"/>
</dbReference>
<sequence>MDANRTPPDGQHEYTVGEAASLHGLTVRTLHHWEQRGLLNPAHDEFNGYRYYTDTDLERITVIMGYRATGMSLDAIHKILQDEANSTEHLLAQRDMLQRKIAAYGRMFETIEHLLEDTMAPKNEQLSAAEKAEIMGEGFSLAHQQEAQERYVKTDDWAEYQRRTATMNRADWQNGKQQVEEVEQALVEAFNRGVQPGSEEANALAERHRASLFFFEVTPAKHAILARGYVEDARFKAHYEKLATGLAEWLRDVIYENARAHGVDPDEAAWG</sequence>
<keyword evidence="3" id="KW-0238">DNA-binding</keyword>
<dbReference type="Pfam" id="PF13411">
    <property type="entry name" value="MerR_1"/>
    <property type="match status" value="1"/>
</dbReference>
<dbReference type="RefSeq" id="WP_096740758.1">
    <property type="nucleotide sequence ID" value="NZ_CP023510.1"/>
</dbReference>
<dbReference type="InterPro" id="IPR047057">
    <property type="entry name" value="MerR_fam"/>
</dbReference>
<dbReference type="PROSITE" id="PS50937">
    <property type="entry name" value="HTH_MERR_2"/>
    <property type="match status" value="1"/>
</dbReference>
<dbReference type="GO" id="GO:0003700">
    <property type="term" value="F:DNA-binding transcription factor activity"/>
    <property type="evidence" value="ECO:0007669"/>
    <property type="project" value="InterPro"/>
</dbReference>
<dbReference type="InterPro" id="IPR009061">
    <property type="entry name" value="DNA-bd_dom_put_sf"/>
</dbReference>
<dbReference type="AlphaFoldDB" id="A0A291DEA9"/>
<evidence type="ECO:0000313" key="6">
    <source>
        <dbReference type="EMBL" id="ATF62737.1"/>
    </source>
</evidence>
<dbReference type="CDD" id="cd01106">
    <property type="entry name" value="HTH_TipAL-Mta"/>
    <property type="match status" value="1"/>
</dbReference>
<dbReference type="PRINTS" id="PR00040">
    <property type="entry name" value="HTHMERR"/>
</dbReference>
<dbReference type="SUPFAM" id="SSF46955">
    <property type="entry name" value="Putative DNA-binding domain"/>
    <property type="match status" value="1"/>
</dbReference>
<dbReference type="Gene3D" id="1.10.1660.10">
    <property type="match status" value="1"/>
</dbReference>
<keyword evidence="4" id="KW-0804">Transcription</keyword>
<evidence type="ECO:0000256" key="2">
    <source>
        <dbReference type="ARBA" id="ARBA00023015"/>
    </source>
</evidence>
<dbReference type="Proteomes" id="UP000218628">
    <property type="component" value="Chromosome"/>
</dbReference>
<gene>
    <name evidence="6" type="ORF">CO690_03210</name>
</gene>
<dbReference type="SMART" id="SM00422">
    <property type="entry name" value="HTH_MERR"/>
    <property type="match status" value="1"/>
</dbReference>